<feature type="transmembrane region" description="Helical" evidence="2">
    <location>
        <begin position="140"/>
        <end position="161"/>
    </location>
</feature>
<dbReference type="InterPro" id="IPR036513">
    <property type="entry name" value="STAS_dom_sf"/>
</dbReference>
<feature type="transmembrane region" description="Helical" evidence="2">
    <location>
        <begin position="167"/>
        <end position="189"/>
    </location>
</feature>
<feature type="domain" description="STAS" evidence="3">
    <location>
        <begin position="53"/>
        <end position="120"/>
    </location>
</feature>
<evidence type="ECO:0000313" key="4">
    <source>
        <dbReference type="EMBL" id="QDT38500.1"/>
    </source>
</evidence>
<reference evidence="4 5" key="1">
    <citation type="submission" date="2019-02" db="EMBL/GenBank/DDBJ databases">
        <title>Deep-cultivation of Planctomycetes and their phenomic and genomic characterization uncovers novel biology.</title>
        <authorList>
            <person name="Wiegand S."/>
            <person name="Jogler M."/>
            <person name="Boedeker C."/>
            <person name="Pinto D."/>
            <person name="Vollmers J."/>
            <person name="Rivas-Marin E."/>
            <person name="Kohn T."/>
            <person name="Peeters S.H."/>
            <person name="Heuer A."/>
            <person name="Rast P."/>
            <person name="Oberbeckmann S."/>
            <person name="Bunk B."/>
            <person name="Jeske O."/>
            <person name="Meyerdierks A."/>
            <person name="Storesund J.E."/>
            <person name="Kallscheuer N."/>
            <person name="Luecker S."/>
            <person name="Lage O.M."/>
            <person name="Pohl T."/>
            <person name="Merkel B.J."/>
            <person name="Hornburger P."/>
            <person name="Mueller R.-W."/>
            <person name="Bruemmer F."/>
            <person name="Labrenz M."/>
            <person name="Spormann A.M."/>
            <person name="Op den Camp H."/>
            <person name="Overmann J."/>
            <person name="Amann R."/>
            <person name="Jetten M.S.M."/>
            <person name="Mascher T."/>
            <person name="Medema M.H."/>
            <person name="Devos D.P."/>
            <person name="Kaster A.-K."/>
            <person name="Ovreas L."/>
            <person name="Rohde M."/>
            <person name="Galperin M.Y."/>
            <person name="Jogler C."/>
        </authorList>
    </citation>
    <scope>NUCLEOTIDE SEQUENCE [LARGE SCALE GENOMIC DNA]</scope>
    <source>
        <strain evidence="4 5">Pan189</strain>
    </source>
</reference>
<dbReference type="PROSITE" id="PS50801">
    <property type="entry name" value="STAS"/>
    <property type="match status" value="1"/>
</dbReference>
<keyword evidence="5" id="KW-1185">Reference proteome</keyword>
<dbReference type="PANTHER" id="PTHR33495:SF2">
    <property type="entry name" value="ANTI-SIGMA FACTOR ANTAGONIST TM_1081-RELATED"/>
    <property type="match status" value="1"/>
</dbReference>
<protein>
    <recommendedName>
        <fullName evidence="3">STAS domain-containing protein</fullName>
    </recommendedName>
</protein>
<dbReference type="GO" id="GO:0043856">
    <property type="term" value="F:anti-sigma factor antagonist activity"/>
    <property type="evidence" value="ECO:0007669"/>
    <property type="project" value="TreeGrafter"/>
</dbReference>
<dbReference type="EMBL" id="CP036268">
    <property type="protein sequence ID" value="QDT38500.1"/>
    <property type="molecule type" value="Genomic_DNA"/>
</dbReference>
<evidence type="ECO:0000313" key="5">
    <source>
        <dbReference type="Proteomes" id="UP000317318"/>
    </source>
</evidence>
<dbReference type="AlphaFoldDB" id="A0A517R3T1"/>
<dbReference type="Pfam" id="PF01740">
    <property type="entry name" value="STAS"/>
    <property type="match status" value="1"/>
</dbReference>
<feature type="compositionally biased region" description="Acidic residues" evidence="1">
    <location>
        <begin position="253"/>
        <end position="262"/>
    </location>
</feature>
<keyword evidence="2" id="KW-0472">Membrane</keyword>
<dbReference type="InterPro" id="IPR002645">
    <property type="entry name" value="STAS_dom"/>
</dbReference>
<dbReference type="Gene3D" id="3.30.750.24">
    <property type="entry name" value="STAS domain"/>
    <property type="match status" value="1"/>
</dbReference>
<name>A0A517R3T1_9PLAN</name>
<dbReference type="CDD" id="cd07043">
    <property type="entry name" value="STAS_anti-anti-sigma_factors"/>
    <property type="match status" value="1"/>
</dbReference>
<accession>A0A517R3T1</accession>
<feature type="region of interest" description="Disordered" evidence="1">
    <location>
        <begin position="225"/>
        <end position="294"/>
    </location>
</feature>
<proteinExistence type="predicted"/>
<organism evidence="4 5">
    <name type="scientific">Stratiformator vulcanicus</name>
    <dbReference type="NCBI Taxonomy" id="2527980"/>
    <lineage>
        <taxon>Bacteria</taxon>
        <taxon>Pseudomonadati</taxon>
        <taxon>Planctomycetota</taxon>
        <taxon>Planctomycetia</taxon>
        <taxon>Planctomycetales</taxon>
        <taxon>Planctomycetaceae</taxon>
        <taxon>Stratiformator</taxon>
    </lineage>
</organism>
<keyword evidence="2" id="KW-0812">Transmembrane</keyword>
<dbReference type="SUPFAM" id="SSF52091">
    <property type="entry name" value="SpoIIaa-like"/>
    <property type="match status" value="1"/>
</dbReference>
<dbReference type="KEGG" id="svp:Pan189_28940"/>
<sequence length="294" mass="30030">MSATQSYCRFEEVNRDILLVVPRPELNDVQWADIEQIGDGIVKRIKSRARPKVVIDLGDLKYMGSAMVALLVRTWKAVDESRGRMAVCNVNGLVTEVLDLAGLREKWTFTSDRDSAIQSVGGSSSAASGSGSGGSSMLPAIGAIVSILIAVLGLLGVLGLVDLAPPVSLALLGLGGVAGIIFGVLAVASGGDLGKLIGGAAAAAAALVLVGGLVAMAYDKNGEIVIDDPSDPSEEQGFEGFEGDAEAGSLLDVPDDPEELGNPEEAGRSDDVGPGFPTGTAEEPLDTDAATSPE</sequence>
<feature type="compositionally biased region" description="Acidic residues" evidence="1">
    <location>
        <begin position="225"/>
        <end position="245"/>
    </location>
</feature>
<evidence type="ECO:0000259" key="3">
    <source>
        <dbReference type="PROSITE" id="PS50801"/>
    </source>
</evidence>
<evidence type="ECO:0000256" key="2">
    <source>
        <dbReference type="SAM" id="Phobius"/>
    </source>
</evidence>
<dbReference type="PANTHER" id="PTHR33495">
    <property type="entry name" value="ANTI-SIGMA FACTOR ANTAGONIST TM_1081-RELATED-RELATED"/>
    <property type="match status" value="1"/>
</dbReference>
<dbReference type="Proteomes" id="UP000317318">
    <property type="component" value="Chromosome"/>
</dbReference>
<gene>
    <name evidence="4" type="ORF">Pan189_28940</name>
</gene>
<evidence type="ECO:0000256" key="1">
    <source>
        <dbReference type="SAM" id="MobiDB-lite"/>
    </source>
</evidence>
<dbReference type="RefSeq" id="WP_310820497.1">
    <property type="nucleotide sequence ID" value="NZ_CP036268.1"/>
</dbReference>
<feature type="transmembrane region" description="Helical" evidence="2">
    <location>
        <begin position="196"/>
        <end position="218"/>
    </location>
</feature>
<keyword evidence="2" id="KW-1133">Transmembrane helix</keyword>